<evidence type="ECO:0000256" key="4">
    <source>
        <dbReference type="ARBA" id="ARBA00023145"/>
    </source>
</evidence>
<dbReference type="GO" id="GO:0046872">
    <property type="term" value="F:metal ion binding"/>
    <property type="evidence" value="ECO:0007669"/>
    <property type="project" value="UniProtKB-KW"/>
</dbReference>
<keyword evidence="2 7" id="KW-0732">Signal</keyword>
<keyword evidence="3" id="KW-0378">Hydrolase</keyword>
<dbReference type="Pfam" id="PF01804">
    <property type="entry name" value="Penicil_amidase"/>
    <property type="match status" value="1"/>
</dbReference>
<evidence type="ECO:0000256" key="2">
    <source>
        <dbReference type="ARBA" id="ARBA00022729"/>
    </source>
</evidence>
<dbReference type="GO" id="GO:0017000">
    <property type="term" value="P:antibiotic biosynthetic process"/>
    <property type="evidence" value="ECO:0007669"/>
    <property type="project" value="InterPro"/>
</dbReference>
<feature type="chain" id="PRO_5002127633" evidence="7">
    <location>
        <begin position="24"/>
        <end position="709"/>
    </location>
</feature>
<dbReference type="InterPro" id="IPR043147">
    <property type="entry name" value="Penicillin_amidase_A-knob"/>
</dbReference>
<evidence type="ECO:0000256" key="1">
    <source>
        <dbReference type="ARBA" id="ARBA00006586"/>
    </source>
</evidence>
<feature type="binding site" evidence="6">
    <location>
        <position position="262"/>
    </location>
    <ligand>
        <name>Ca(2+)</name>
        <dbReference type="ChEBI" id="CHEBI:29108"/>
    </ligand>
</feature>
<dbReference type="Gene3D" id="2.30.120.10">
    <property type="match status" value="1"/>
</dbReference>
<comment type="similarity">
    <text evidence="1">Belongs to the peptidase S45 family.</text>
</comment>
<dbReference type="InterPro" id="IPR029055">
    <property type="entry name" value="Ntn_hydrolases_N"/>
</dbReference>
<dbReference type="InterPro" id="IPR002692">
    <property type="entry name" value="S45"/>
</dbReference>
<dbReference type="RefSeq" id="WP_039333906.1">
    <property type="nucleotide sequence ID" value="NZ_JRVC01000008.1"/>
</dbReference>
<evidence type="ECO:0000313" key="8">
    <source>
        <dbReference type="EMBL" id="KHS46746.1"/>
    </source>
</evidence>
<dbReference type="STRING" id="48936.NJ75_01982"/>
<dbReference type="AlphaFoldDB" id="A0A0B8ZKJ3"/>
<evidence type="ECO:0000256" key="3">
    <source>
        <dbReference type="ARBA" id="ARBA00022801"/>
    </source>
</evidence>
<dbReference type="InterPro" id="IPR014395">
    <property type="entry name" value="Pen/GL7ACA/AHL_acylase"/>
</dbReference>
<dbReference type="MEROPS" id="S45.002"/>
<proteinExistence type="inferred from homology"/>
<dbReference type="PATRIC" id="fig|48936.3.peg.1990"/>
<keyword evidence="6" id="KW-0479">Metal-binding</keyword>
<evidence type="ECO:0000256" key="5">
    <source>
        <dbReference type="PIRSR" id="PIRSR001227-1"/>
    </source>
</evidence>
<dbReference type="PANTHER" id="PTHR34218">
    <property type="entry name" value="PEPTIDASE S45 PENICILLIN AMIDASE"/>
    <property type="match status" value="1"/>
</dbReference>
<dbReference type="Gene3D" id="1.10.1400.10">
    <property type="match status" value="1"/>
</dbReference>
<comment type="caution">
    <text evidence="8">The sequence shown here is derived from an EMBL/GenBank/DDBJ whole genome shotgun (WGS) entry which is preliminary data.</text>
</comment>
<keyword evidence="6" id="KW-0106">Calcium</keyword>
<dbReference type="PANTHER" id="PTHR34218:SF3">
    <property type="entry name" value="ACYL-HOMOSERINE LACTONE ACYLASE PVDQ"/>
    <property type="match status" value="1"/>
</dbReference>
<dbReference type="GO" id="GO:0016811">
    <property type="term" value="F:hydrolase activity, acting on carbon-nitrogen (but not peptide) bonds, in linear amides"/>
    <property type="evidence" value="ECO:0007669"/>
    <property type="project" value="InterPro"/>
</dbReference>
<protein>
    <submittedName>
        <fullName evidence="8">Penicillin acylase</fullName>
    </submittedName>
</protein>
<organism evidence="8 9">
    <name type="scientific">Novosphingobium subterraneum</name>
    <dbReference type="NCBI Taxonomy" id="48936"/>
    <lineage>
        <taxon>Bacteria</taxon>
        <taxon>Pseudomonadati</taxon>
        <taxon>Pseudomonadota</taxon>
        <taxon>Alphaproteobacteria</taxon>
        <taxon>Sphingomonadales</taxon>
        <taxon>Sphingomonadaceae</taxon>
        <taxon>Novosphingobium</taxon>
    </lineage>
</organism>
<evidence type="ECO:0000256" key="6">
    <source>
        <dbReference type="PIRSR" id="PIRSR001227-2"/>
    </source>
</evidence>
<evidence type="ECO:0000256" key="7">
    <source>
        <dbReference type="SAM" id="SignalP"/>
    </source>
</evidence>
<sequence>MTFGALSRSALLALLMAARPAHASSHDVKITRDDWGIAHVDGRTDADAVFGAIYAQAEDDFPRIEANLLTALGRRAETEGEDFLWQDLRQRLWIDPDALKRDYAASPAWLRKLMDAWAAGLNHYIATHPQDTPKVLTRFEPWMALSFTEGSIGGDIEKAALKPLAAFYGGEASPLALAREMLRDDEPRGSNGIAIAPKRTANGNALLLINPHTSLFFRSELEMKSGEGLHAYGASTWGQFFIYQGFNEKLGWMHTTSGADNVDEFVETIARRRGKWLYKRGSAFKPFAVKPIVLRFRKPDGSLAERTFRTYASDHGPIVRQSGEGKSRKWIALSLMHRPIAALSQSWLRTKARDKAEFLRIAEYRANSSNNTLYADRAGNIALLMPQFAPRRDARFDYREPVDGSDPGADWKGLYGPAERPDVVNPQSGWVYNSNDAPWRAAGEGTLNAARWPATFDQVGANPRGDHALELLGKAQGLDLESLRALAYDPHMPLFEDLITGLAQVAATDPLSGPVALLKGWDRRWSAGSQAMSLAHYWGDELEADVRKSLPRTGNVFAAMRATTEQQRRAALARAVARLQADFGGWQVPWSEVNRYQRTTSDIIQPFTDDKPSLPVAFSSARWGSLASFGTKQYPGTRRWYGTSGNSFVAVVEFGPKVRAMAVSSGGASGREGSPHFNDQAELYAAGKMRAVYFYPEDIKGHVEKTYRP</sequence>
<keyword evidence="4" id="KW-0865">Zymogen</keyword>
<name>A0A0B8ZKJ3_9SPHN</name>
<dbReference type="EMBL" id="JRVC01000008">
    <property type="protein sequence ID" value="KHS46746.1"/>
    <property type="molecule type" value="Genomic_DNA"/>
</dbReference>
<dbReference type="InterPro" id="IPR043146">
    <property type="entry name" value="Penicillin_amidase_N_B-knob"/>
</dbReference>
<dbReference type="SUPFAM" id="SSF56235">
    <property type="entry name" value="N-terminal nucleophile aminohydrolases (Ntn hydrolases)"/>
    <property type="match status" value="1"/>
</dbReference>
<feature type="binding site" evidence="6">
    <location>
        <position position="260"/>
    </location>
    <ligand>
        <name>Ca(2+)</name>
        <dbReference type="ChEBI" id="CHEBI:29108"/>
    </ligand>
</feature>
<dbReference type="InterPro" id="IPR023343">
    <property type="entry name" value="Penicillin_amidase_dom1"/>
</dbReference>
<dbReference type="Gene3D" id="1.10.439.10">
    <property type="entry name" value="Penicillin Amidohydrolase, domain 1"/>
    <property type="match status" value="1"/>
</dbReference>
<keyword evidence="9" id="KW-1185">Reference proteome</keyword>
<accession>A0A0B8ZKJ3</accession>
<dbReference type="Gene3D" id="3.60.20.10">
    <property type="entry name" value="Glutamine Phosphoribosylpyrophosphate, subunit 1, domain 1"/>
    <property type="match status" value="1"/>
</dbReference>
<dbReference type="Proteomes" id="UP000031338">
    <property type="component" value="Unassembled WGS sequence"/>
</dbReference>
<feature type="signal peptide" evidence="7">
    <location>
        <begin position="1"/>
        <end position="23"/>
    </location>
</feature>
<evidence type="ECO:0000313" key="9">
    <source>
        <dbReference type="Proteomes" id="UP000031338"/>
    </source>
</evidence>
<reference evidence="8 9" key="1">
    <citation type="submission" date="2014-10" db="EMBL/GenBank/DDBJ databases">
        <title>Draft genome sequence of Novosphingobium subterraneum DSM 12447.</title>
        <authorList>
            <person name="Gan H.M."/>
            <person name="Gan H.Y."/>
            <person name="Savka M.A."/>
        </authorList>
    </citation>
    <scope>NUCLEOTIDE SEQUENCE [LARGE SCALE GENOMIC DNA]</scope>
    <source>
        <strain evidence="8 9">DSM 12447</strain>
    </source>
</reference>
<gene>
    <name evidence="8" type="ORF">NJ75_01982</name>
</gene>
<feature type="binding site" evidence="6">
    <location>
        <position position="263"/>
    </location>
    <ligand>
        <name>Ca(2+)</name>
        <dbReference type="ChEBI" id="CHEBI:29108"/>
    </ligand>
</feature>
<feature type="active site" description="Nucleophile" evidence="5">
    <location>
        <position position="190"/>
    </location>
</feature>
<comment type="cofactor">
    <cofactor evidence="6">
        <name>Ca(2+)</name>
        <dbReference type="ChEBI" id="CHEBI:29108"/>
    </cofactor>
    <text evidence="6">Binds 1 Ca(2+) ion per dimer.</text>
</comment>
<dbReference type="PIRSF" id="PIRSF001227">
    <property type="entry name" value="Pen_acylase"/>
    <property type="match status" value="1"/>
</dbReference>